<comment type="caution">
    <text evidence="1">The sequence shown here is derived from an EMBL/GenBank/DDBJ whole genome shotgun (WGS) entry which is preliminary data.</text>
</comment>
<proteinExistence type="predicted"/>
<keyword evidence="2" id="KW-1185">Reference proteome</keyword>
<sequence>MMAFVINHSNEIHVTSENSRLYNKSIKRAILPEAIIKPLESLRLVRSCGVKIRVVSFNIKVFESAIHARILPQVSEQLSDEQHGFRPGRSTASNLLNYMADVLPAVDSGVQVDAAYFDYKKAFDLVDNDILLRKLAAVGFTPHLLEFFASYMKDRRQYVEYAEHTTLPPLRIYDELSSQCALKRFRRVATDCACLISPGNRFHRLTACTEKDLESHLECNAIIWAPHEQKYKRMVERVQNKYLRYLYLRYYGVYPFYPLMYPTLFVLGMVGYNELGVRRDLALVTYIWKILRGVIKNADILGRLGLYVPERYVWRRRRPRLLAEPRGRTNLLNRAPLTRAIHTLNKIAEETDLFLCVLSEFTKCCGSVEYLYDANAYPAPAEGPREVVSGAERQHADGRPRPDAVENRQHPAYGAVTAARQYAQMLVLSRTPRSRVDYSKKITLQKQAGNDLKLPLLGSLTIHDGGTIIFDCEPDFKKLLKLSKSRETPITPTKENRRQLLNKFQFYVKLATFMKMWHQRISCLRLVIRPLWHGSKNAGSISSLYDDAKTLSEEAASPLVFGGVDQSLLYTKY</sequence>
<gene>
    <name evidence="1" type="ORF">MSG28_001664</name>
</gene>
<dbReference type="Proteomes" id="UP001064048">
    <property type="component" value="Chromosome 2"/>
</dbReference>
<reference evidence="1 2" key="1">
    <citation type="journal article" date="2022" name="Genome Biol. Evol.">
        <title>The Spruce Budworm Genome: Reconstructing the Evolutionary History of Antifreeze Proteins.</title>
        <authorList>
            <person name="Beliveau C."/>
            <person name="Gagne P."/>
            <person name="Picq S."/>
            <person name="Vernygora O."/>
            <person name="Keeling C.I."/>
            <person name="Pinkney K."/>
            <person name="Doucet D."/>
            <person name="Wen F."/>
            <person name="Johnston J.S."/>
            <person name="Maaroufi H."/>
            <person name="Boyle B."/>
            <person name="Laroche J."/>
            <person name="Dewar K."/>
            <person name="Juretic N."/>
            <person name="Blackburn G."/>
            <person name="Nisole A."/>
            <person name="Brunet B."/>
            <person name="Brandao M."/>
            <person name="Lumley L."/>
            <person name="Duan J."/>
            <person name="Quan G."/>
            <person name="Lucarotti C.J."/>
            <person name="Roe A.D."/>
            <person name="Sperling F.A.H."/>
            <person name="Levesque R.C."/>
            <person name="Cusson M."/>
        </authorList>
    </citation>
    <scope>NUCLEOTIDE SEQUENCE [LARGE SCALE GENOMIC DNA]</scope>
    <source>
        <strain evidence="1">Glfc:IPQL:Cfum</strain>
    </source>
</reference>
<dbReference type="EMBL" id="CM046102">
    <property type="protein sequence ID" value="KAI8440320.1"/>
    <property type="molecule type" value="Genomic_DNA"/>
</dbReference>
<evidence type="ECO:0000313" key="2">
    <source>
        <dbReference type="Proteomes" id="UP001064048"/>
    </source>
</evidence>
<accession>A0ACC0KVI3</accession>
<organism evidence="1 2">
    <name type="scientific">Choristoneura fumiferana</name>
    <name type="common">Spruce budworm moth</name>
    <name type="synonym">Archips fumiferana</name>
    <dbReference type="NCBI Taxonomy" id="7141"/>
    <lineage>
        <taxon>Eukaryota</taxon>
        <taxon>Metazoa</taxon>
        <taxon>Ecdysozoa</taxon>
        <taxon>Arthropoda</taxon>
        <taxon>Hexapoda</taxon>
        <taxon>Insecta</taxon>
        <taxon>Pterygota</taxon>
        <taxon>Neoptera</taxon>
        <taxon>Endopterygota</taxon>
        <taxon>Lepidoptera</taxon>
        <taxon>Glossata</taxon>
        <taxon>Ditrysia</taxon>
        <taxon>Tortricoidea</taxon>
        <taxon>Tortricidae</taxon>
        <taxon>Tortricinae</taxon>
        <taxon>Choristoneura</taxon>
    </lineage>
</organism>
<evidence type="ECO:0000313" key="1">
    <source>
        <dbReference type="EMBL" id="KAI8440320.1"/>
    </source>
</evidence>
<protein>
    <submittedName>
        <fullName evidence="1">Uncharacterized protein</fullName>
    </submittedName>
</protein>
<name>A0ACC0KVI3_CHOFU</name>